<keyword evidence="2" id="KW-1185">Reference proteome</keyword>
<dbReference type="Proteomes" id="UP000001520">
    <property type="component" value="Chromosome"/>
</dbReference>
<dbReference type="HOGENOM" id="CLU_114601_9_5_0"/>
<dbReference type="Gene3D" id="3.10.20.30">
    <property type="match status" value="1"/>
</dbReference>
<dbReference type="Pfam" id="PF02597">
    <property type="entry name" value="ThiS"/>
    <property type="match status" value="1"/>
</dbReference>
<dbReference type="EMBL" id="AP011529">
    <property type="protein sequence ID" value="BAI80085.1"/>
    <property type="molecule type" value="Genomic_DNA"/>
</dbReference>
<dbReference type="InterPro" id="IPR003749">
    <property type="entry name" value="ThiS/MoaD-like"/>
</dbReference>
<evidence type="ECO:0000313" key="2">
    <source>
        <dbReference type="Proteomes" id="UP000001520"/>
    </source>
</evidence>
<proteinExistence type="predicted"/>
<evidence type="ECO:0008006" key="3">
    <source>
        <dbReference type="Google" id="ProtNLM"/>
    </source>
</evidence>
<dbReference type="AlphaFoldDB" id="D3PBW2"/>
<sequence>MITVEFSNGETTEVQVKKVKQLFKELNLKENSVIVVRNDELLTEDDILNDGDKIKIISVVSGG</sequence>
<dbReference type="SUPFAM" id="SSF54285">
    <property type="entry name" value="MoaD/ThiS"/>
    <property type="match status" value="1"/>
</dbReference>
<dbReference type="RefSeq" id="WP_013007333.1">
    <property type="nucleotide sequence ID" value="NC_013939.1"/>
</dbReference>
<name>D3PBW2_DEFDS</name>
<dbReference type="CDD" id="cd17506">
    <property type="entry name" value="Ubl_SAMP2_like"/>
    <property type="match status" value="1"/>
</dbReference>
<accession>D3PBW2</accession>
<protein>
    <recommendedName>
        <fullName evidence="3">Thiamine biosynthesis protein ThiS</fullName>
    </recommendedName>
</protein>
<dbReference type="KEGG" id="ddf:DEFDS_0603"/>
<dbReference type="InterPro" id="IPR012675">
    <property type="entry name" value="Beta-grasp_dom_sf"/>
</dbReference>
<dbReference type="STRING" id="639282.DEFDS_0603"/>
<gene>
    <name evidence="1" type="ordered locus">DEFDS_0603</name>
</gene>
<dbReference type="InterPro" id="IPR016155">
    <property type="entry name" value="Mopterin_synth/thiamin_S_b"/>
</dbReference>
<organism evidence="1 2">
    <name type="scientific">Deferribacter desulfuricans (strain DSM 14783 / JCM 11476 / NBRC 101012 / SSM1)</name>
    <dbReference type="NCBI Taxonomy" id="639282"/>
    <lineage>
        <taxon>Bacteria</taxon>
        <taxon>Pseudomonadati</taxon>
        <taxon>Deferribacterota</taxon>
        <taxon>Deferribacteres</taxon>
        <taxon>Deferribacterales</taxon>
        <taxon>Deferribacteraceae</taxon>
        <taxon>Deferribacter</taxon>
    </lineage>
</organism>
<evidence type="ECO:0000313" key="1">
    <source>
        <dbReference type="EMBL" id="BAI80085.1"/>
    </source>
</evidence>
<dbReference type="eggNOG" id="COG2104">
    <property type="taxonomic scope" value="Bacteria"/>
</dbReference>
<reference evidence="1 2" key="1">
    <citation type="journal article" date="2010" name="DNA Res.">
        <title>Bacterial lifestyle in a deep-sea hydrothermal vent chimney revealed by the genome sequence of the thermophilic bacterium Deferribacter desulfuricans SSM1.</title>
        <authorList>
            <person name="Takaki Y."/>
            <person name="Shimamura S."/>
            <person name="Nakagawa S."/>
            <person name="Fukuhara Y."/>
            <person name="Horikawa H."/>
            <person name="Ankai A."/>
            <person name="Harada T."/>
            <person name="Hosoyama A."/>
            <person name="Oguchi A."/>
            <person name="Fukui S."/>
            <person name="Fujita N."/>
            <person name="Takami H."/>
            <person name="Takai K."/>
        </authorList>
    </citation>
    <scope>NUCLEOTIDE SEQUENCE [LARGE SCALE GENOMIC DNA]</scope>
    <source>
        <strain evidence="2">DSM 14783 / JCM 11476 / NBRC 101012 / SSM1</strain>
    </source>
</reference>